<dbReference type="Proteomes" id="UP000278673">
    <property type="component" value="Unassembled WGS sequence"/>
</dbReference>
<dbReference type="RefSeq" id="WP_122183962.1">
    <property type="nucleotide sequence ID" value="NZ_RFFJ01000057.1"/>
</dbReference>
<proteinExistence type="predicted"/>
<sequence length="240" mass="27048">MSVDFVACQSILELSARHPRVDRALIDAQSLHQLVMSGFYGWVPERTPGARAQMHILHTQRVDLRSERMTVVVQSRVTPDWSELPGAALCEKPEVTMVNHRLKEGQRYRFRAVVNPTRASCRHLPKDFEGPRVRKRLADTSPHYAREWFIRRLQPAGTVRPPEDNAIPLIGADADHEQLEVRILPKLYNIKGHPGMRIGRAEVRGELTVTDPAAFARTLSTGLGRAKSYGCGLLLIKPAR</sequence>
<protein>
    <submittedName>
        <fullName evidence="1">Type I-E CRISPR-associated protein Cas6/Cse3/CasE</fullName>
    </submittedName>
</protein>
<dbReference type="AlphaFoldDB" id="A0A3M2LUA0"/>
<dbReference type="Gene3D" id="3.30.70.1210">
    <property type="entry name" value="Crispr-associated protein, domain 2"/>
    <property type="match status" value="1"/>
</dbReference>
<dbReference type="Pfam" id="PF08798">
    <property type="entry name" value="CRISPR_assoc"/>
    <property type="match status" value="1"/>
</dbReference>
<dbReference type="SUPFAM" id="SSF117987">
    <property type="entry name" value="CRISPR-associated protein"/>
    <property type="match status" value="2"/>
</dbReference>
<dbReference type="EMBL" id="RFFJ01000057">
    <property type="protein sequence ID" value="RMI40470.1"/>
    <property type="molecule type" value="Genomic_DNA"/>
</dbReference>
<comment type="caution">
    <text evidence="1">The sequence shown here is derived from an EMBL/GenBank/DDBJ whole genome shotgun (WGS) entry which is preliminary data.</text>
</comment>
<accession>A0A3M2LUA0</accession>
<dbReference type="SMART" id="SM01101">
    <property type="entry name" value="CRISPR_assoc"/>
    <property type="match status" value="1"/>
</dbReference>
<dbReference type="NCBIfam" id="TIGR01907">
    <property type="entry name" value="casE_Cse3"/>
    <property type="match status" value="1"/>
</dbReference>
<reference evidence="1 2" key="1">
    <citation type="submission" date="2018-10" db="EMBL/GenBank/DDBJ databases">
        <title>Isolation, diversity and antifungal activity of actinobacteria from wheat.</title>
        <authorList>
            <person name="Han C."/>
        </authorList>
    </citation>
    <scope>NUCLEOTIDE SEQUENCE [LARGE SCALE GENOMIC DNA]</scope>
    <source>
        <strain evidence="1 2">NEAU-YY642</strain>
    </source>
</reference>
<name>A0A3M2LUA0_9ACTN</name>
<keyword evidence="2" id="KW-1185">Reference proteome</keyword>
<gene>
    <name evidence="1" type="primary">cas6e</name>
    <name evidence="1" type="ORF">EBN88_12720</name>
</gene>
<evidence type="ECO:0000313" key="2">
    <source>
        <dbReference type="Proteomes" id="UP000278673"/>
    </source>
</evidence>
<organism evidence="1 2">
    <name type="scientific">Streptomyces triticirhizae</name>
    <dbReference type="NCBI Taxonomy" id="2483353"/>
    <lineage>
        <taxon>Bacteria</taxon>
        <taxon>Bacillati</taxon>
        <taxon>Actinomycetota</taxon>
        <taxon>Actinomycetes</taxon>
        <taxon>Kitasatosporales</taxon>
        <taxon>Streptomycetaceae</taxon>
        <taxon>Streptomyces</taxon>
    </lineage>
</organism>
<evidence type="ECO:0000313" key="1">
    <source>
        <dbReference type="EMBL" id="RMI40470.1"/>
    </source>
</evidence>
<dbReference type="Gene3D" id="3.30.70.1200">
    <property type="entry name" value="Crispr-associated protein, domain 1"/>
    <property type="match status" value="1"/>
</dbReference>
<dbReference type="InterPro" id="IPR010179">
    <property type="entry name" value="CRISPR-assoc_prot_Cse3"/>
</dbReference>
<dbReference type="CDD" id="cd09727">
    <property type="entry name" value="Cas6_I-E"/>
    <property type="match status" value="1"/>
</dbReference>